<sequence>MKQQITLTLGSTDFLFNVTVQDHSDYIDAAARGSSITAASHNFTMRTIDASQKDEFKKLLDECPGAELQIAAALKSEFSPVLEITVKKSSS</sequence>
<protein>
    <submittedName>
        <fullName evidence="1">Phage tail assembly chaperone</fullName>
    </submittedName>
</protein>
<dbReference type="EMBL" id="JAUGZK010000003">
    <property type="protein sequence ID" value="MEE2023590.1"/>
    <property type="molecule type" value="Genomic_DNA"/>
</dbReference>
<evidence type="ECO:0000313" key="1">
    <source>
        <dbReference type="EMBL" id="MEE2023590.1"/>
    </source>
</evidence>
<reference evidence="1 2" key="1">
    <citation type="submission" date="2023-06" db="EMBL/GenBank/DDBJ databases">
        <title>Alkalimonas sp., MEB004 an alkaliphilic bacterium isolated from Lonar Lake, India.</title>
        <authorList>
            <person name="Joshi A."/>
            <person name="Thite S."/>
        </authorList>
    </citation>
    <scope>NUCLEOTIDE SEQUENCE [LARGE SCALE GENOMIC DNA]</scope>
    <source>
        <strain evidence="1 2">MEB004</strain>
    </source>
</reference>
<dbReference type="Proteomes" id="UP001339167">
    <property type="component" value="Unassembled WGS sequence"/>
</dbReference>
<name>A0ABU7JEK6_9GAMM</name>
<dbReference type="Pfam" id="PF10963">
    <property type="entry name" value="Phage_TAC_10"/>
    <property type="match status" value="1"/>
</dbReference>
<dbReference type="RefSeq" id="WP_330086945.1">
    <property type="nucleotide sequence ID" value="NZ_JAUGZK010000003.1"/>
</dbReference>
<comment type="caution">
    <text evidence="1">The sequence shown here is derived from an EMBL/GenBank/DDBJ whole genome shotgun (WGS) entry which is preliminary data.</text>
</comment>
<keyword evidence="2" id="KW-1185">Reference proteome</keyword>
<accession>A0ABU7JEK6</accession>
<organism evidence="1 2">
    <name type="scientific">Alkalimonas mucilaginosa</name>
    <dbReference type="NCBI Taxonomy" id="3057676"/>
    <lineage>
        <taxon>Bacteria</taxon>
        <taxon>Pseudomonadati</taxon>
        <taxon>Pseudomonadota</taxon>
        <taxon>Gammaproteobacteria</taxon>
        <taxon>Alkalimonas</taxon>
    </lineage>
</organism>
<evidence type="ECO:0000313" key="2">
    <source>
        <dbReference type="Proteomes" id="UP001339167"/>
    </source>
</evidence>
<dbReference type="Gene3D" id="3.30.2220.10">
    <property type="entry name" value="rbstp2171"/>
    <property type="match status" value="1"/>
</dbReference>
<proteinExistence type="predicted"/>
<dbReference type="InterPro" id="IPR024406">
    <property type="entry name" value="TAC-10"/>
</dbReference>
<gene>
    <name evidence="1" type="ORF">QWF21_04970</name>
</gene>